<gene>
    <name evidence="8" type="ORF">C5746_19930</name>
</gene>
<evidence type="ECO:0000256" key="3">
    <source>
        <dbReference type="ARBA" id="ARBA00022989"/>
    </source>
</evidence>
<feature type="transmembrane region" description="Helical" evidence="6">
    <location>
        <begin position="434"/>
        <end position="453"/>
    </location>
</feature>
<keyword evidence="2 6" id="KW-0812">Transmembrane</keyword>
<feature type="transmembrane region" description="Helical" evidence="6">
    <location>
        <begin position="496"/>
        <end position="515"/>
    </location>
</feature>
<dbReference type="Gene3D" id="2.60.120.200">
    <property type="match status" value="1"/>
</dbReference>
<feature type="transmembrane region" description="Helical" evidence="6">
    <location>
        <begin position="402"/>
        <end position="427"/>
    </location>
</feature>
<name>A0A2Z5JEQ2_STRAR</name>
<dbReference type="PANTHER" id="PTHR37305">
    <property type="entry name" value="INTEGRAL MEMBRANE PROTEIN-RELATED"/>
    <property type="match status" value="1"/>
</dbReference>
<protein>
    <submittedName>
        <fullName evidence="8">ABC transporter permease</fullName>
    </submittedName>
</protein>
<evidence type="ECO:0000256" key="4">
    <source>
        <dbReference type="ARBA" id="ARBA00023136"/>
    </source>
</evidence>
<evidence type="ECO:0000313" key="8">
    <source>
        <dbReference type="EMBL" id="AXE78812.1"/>
    </source>
</evidence>
<feature type="transmembrane region" description="Helical" evidence="6">
    <location>
        <begin position="311"/>
        <end position="331"/>
    </location>
</feature>
<evidence type="ECO:0000256" key="5">
    <source>
        <dbReference type="SAM" id="MobiDB-lite"/>
    </source>
</evidence>
<evidence type="ECO:0000259" key="7">
    <source>
        <dbReference type="Pfam" id="PF12698"/>
    </source>
</evidence>
<dbReference type="EMBL" id="CP027306">
    <property type="protein sequence ID" value="AXE78812.1"/>
    <property type="molecule type" value="Genomic_DNA"/>
</dbReference>
<evidence type="ECO:0000313" key="9">
    <source>
        <dbReference type="Proteomes" id="UP000252698"/>
    </source>
</evidence>
<comment type="subcellular location">
    <subcellularLocation>
        <location evidence="1">Membrane</location>
        <topology evidence="1">Multi-pass membrane protein</topology>
    </subcellularLocation>
</comment>
<dbReference type="Proteomes" id="UP000252698">
    <property type="component" value="Chromosome"/>
</dbReference>
<dbReference type="AlphaFoldDB" id="A0A2Z5JEQ2"/>
<dbReference type="GO" id="GO:0140359">
    <property type="term" value="F:ABC-type transporter activity"/>
    <property type="evidence" value="ECO:0007669"/>
    <property type="project" value="InterPro"/>
</dbReference>
<evidence type="ECO:0000256" key="6">
    <source>
        <dbReference type="SAM" id="Phobius"/>
    </source>
</evidence>
<dbReference type="RefSeq" id="WP_114245376.1">
    <property type="nucleotide sequence ID" value="NZ_CP027306.1"/>
</dbReference>
<feature type="compositionally biased region" description="Basic and acidic residues" evidence="5">
    <location>
        <begin position="240"/>
        <end position="269"/>
    </location>
</feature>
<feature type="transmembrane region" description="Helical" evidence="6">
    <location>
        <begin position="39"/>
        <end position="61"/>
    </location>
</feature>
<keyword evidence="4 6" id="KW-0472">Membrane</keyword>
<evidence type="ECO:0000256" key="1">
    <source>
        <dbReference type="ARBA" id="ARBA00004141"/>
    </source>
</evidence>
<dbReference type="Pfam" id="PF12698">
    <property type="entry name" value="ABC2_membrane_3"/>
    <property type="match status" value="1"/>
</dbReference>
<dbReference type="GeneID" id="95520714"/>
<sequence length="522" mass="54279">MTAPAVAPYRSPLPPARDGFPQLLRSEWTKARSVRRWSVTLLAAVVITVFVSLLSALSGSFDVNGSPPPPTKGPDGAPVTDSFPFVHQQLTGDGSITARVSPLTGREGHIAPWAKAGVIIKASTDAGAPYAAVMLTPAHGVRLQSDFTHDTAGSSASGAESRWLRLTRSGSVLTASESADGKKWTEVGRATPAGLPRTVQAGLFAATPELVTVQRHFGSTSVGGGPSEVTASFDRITVDGDRGTADDGDRGAVVDGDRGTGTWRQDRVGADPTRAAGSPDRSTRTSSAWTLTGSGDIGPLIPDADLTQRSLSGAQIGLIPLAALGVLFITAEYRRGMIRTTLTAGPRRGRMLAAKALVLAGIAFLTGLLAAVLSFLLAEPALRNNRPNPASYPEAALSDGPVLRAVLGTALLLAAVAVLALAVGALLRNTAAAVTLIVVVFVLPMVLLAGLPVDAAHWVMKVTPLAGFAVQQTTPRYDFVNTVCLPENSCYPQGPWTGLAVLCAYAAVALGLAMWRLRRRDA</sequence>
<accession>A0A2Z5JEQ2</accession>
<organism evidence="8 9">
    <name type="scientific">Streptomyces atratus</name>
    <dbReference type="NCBI Taxonomy" id="1893"/>
    <lineage>
        <taxon>Bacteria</taxon>
        <taxon>Bacillati</taxon>
        <taxon>Actinomycetota</taxon>
        <taxon>Actinomycetes</taxon>
        <taxon>Kitasatosporales</taxon>
        <taxon>Streptomycetaceae</taxon>
        <taxon>Streptomyces</taxon>
    </lineage>
</organism>
<feature type="transmembrane region" description="Helical" evidence="6">
    <location>
        <begin position="352"/>
        <end position="378"/>
    </location>
</feature>
<proteinExistence type="predicted"/>
<feature type="domain" description="ABC-2 type transporter transmembrane" evidence="7">
    <location>
        <begin position="318"/>
        <end position="513"/>
    </location>
</feature>
<evidence type="ECO:0000256" key="2">
    <source>
        <dbReference type="ARBA" id="ARBA00022692"/>
    </source>
</evidence>
<reference evidence="8 9" key="1">
    <citation type="journal article" date="2018" name="Front. Microbiol.">
        <title>Genome Sequencing of Streptomyces atratus SCSIOZH16 and Activation Production of Nocardamine via Metabolic Engineering.</title>
        <authorList>
            <person name="Li Y."/>
            <person name="Zhang C."/>
            <person name="Liu C."/>
            <person name="Ju J."/>
            <person name="Ma J."/>
        </authorList>
    </citation>
    <scope>NUCLEOTIDE SEQUENCE [LARGE SCALE GENOMIC DNA]</scope>
    <source>
        <strain evidence="8 9">SCSIO_ZH16</strain>
    </source>
</reference>
<feature type="region of interest" description="Disordered" evidence="5">
    <location>
        <begin position="240"/>
        <end position="289"/>
    </location>
</feature>
<dbReference type="GO" id="GO:0016020">
    <property type="term" value="C:membrane"/>
    <property type="evidence" value="ECO:0007669"/>
    <property type="project" value="UniProtKB-SubCell"/>
</dbReference>
<dbReference type="InterPro" id="IPR013525">
    <property type="entry name" value="ABC2_TM"/>
</dbReference>
<dbReference type="KEGG" id="sata:C5746_19930"/>
<keyword evidence="3 6" id="KW-1133">Transmembrane helix</keyword>
<dbReference type="PANTHER" id="PTHR37305:SF1">
    <property type="entry name" value="MEMBRANE PROTEIN"/>
    <property type="match status" value="1"/>
</dbReference>